<dbReference type="PROSITE" id="PS52019">
    <property type="entry name" value="PKS_MFAS_DH"/>
    <property type="match status" value="1"/>
</dbReference>
<dbReference type="PROSITE" id="PS52004">
    <property type="entry name" value="KS3_2"/>
    <property type="match status" value="1"/>
</dbReference>
<dbReference type="GO" id="GO:0004315">
    <property type="term" value="F:3-oxoacyl-[acyl-carrier-protein] synthase activity"/>
    <property type="evidence" value="ECO:0007669"/>
    <property type="project" value="InterPro"/>
</dbReference>
<dbReference type="InterPro" id="IPR032821">
    <property type="entry name" value="PKS_assoc"/>
</dbReference>
<dbReference type="SMART" id="SM00827">
    <property type="entry name" value="PKS_AT"/>
    <property type="match status" value="2"/>
</dbReference>
<evidence type="ECO:0000313" key="9">
    <source>
        <dbReference type="EMBL" id="NBC46233.1"/>
    </source>
</evidence>
<evidence type="ECO:0000259" key="7">
    <source>
        <dbReference type="PROSITE" id="PS52004"/>
    </source>
</evidence>
<dbReference type="GO" id="GO:0005886">
    <property type="term" value="C:plasma membrane"/>
    <property type="evidence" value="ECO:0007669"/>
    <property type="project" value="TreeGrafter"/>
</dbReference>
<dbReference type="GO" id="GO:0004312">
    <property type="term" value="F:fatty acid synthase activity"/>
    <property type="evidence" value="ECO:0007669"/>
    <property type="project" value="TreeGrafter"/>
</dbReference>
<dbReference type="InterPro" id="IPR001227">
    <property type="entry name" value="Ac_transferase_dom_sf"/>
</dbReference>
<gene>
    <name evidence="9" type="ORF">GTZ93_41245</name>
</gene>
<dbReference type="GO" id="GO:0031177">
    <property type="term" value="F:phosphopantetheine binding"/>
    <property type="evidence" value="ECO:0007669"/>
    <property type="project" value="InterPro"/>
</dbReference>
<dbReference type="CDD" id="cd00833">
    <property type="entry name" value="PKS"/>
    <property type="match status" value="1"/>
</dbReference>
<dbReference type="SUPFAM" id="SSF47336">
    <property type="entry name" value="ACP-like"/>
    <property type="match status" value="2"/>
</dbReference>
<dbReference type="InterPro" id="IPR016039">
    <property type="entry name" value="Thiolase-like"/>
</dbReference>
<dbReference type="Gene3D" id="3.10.129.120">
    <property type="match status" value="1"/>
</dbReference>
<dbReference type="Gene3D" id="1.10.1200.10">
    <property type="entry name" value="ACP-like"/>
    <property type="match status" value="2"/>
</dbReference>
<dbReference type="InterPro" id="IPR014043">
    <property type="entry name" value="Acyl_transferase_dom"/>
</dbReference>
<dbReference type="Gene3D" id="3.10.129.10">
    <property type="entry name" value="Hotdog Thioesterase"/>
    <property type="match status" value="1"/>
</dbReference>
<dbReference type="Pfam" id="PF21089">
    <property type="entry name" value="PKS_DH_N"/>
    <property type="match status" value="1"/>
</dbReference>
<evidence type="ECO:0000256" key="4">
    <source>
        <dbReference type="ARBA" id="ARBA00054155"/>
    </source>
</evidence>
<dbReference type="Pfam" id="PF16197">
    <property type="entry name" value="KAsynt_C_assoc"/>
    <property type="match status" value="1"/>
</dbReference>
<feature type="domain" description="PKS/mFAS DH" evidence="8">
    <location>
        <begin position="1402"/>
        <end position="1689"/>
    </location>
</feature>
<name>A0A7X4YIY3_9BACT</name>
<evidence type="ECO:0000313" key="10">
    <source>
        <dbReference type="Proteomes" id="UP000537825"/>
    </source>
</evidence>
<dbReference type="SMART" id="SM00825">
    <property type="entry name" value="PKS_KS"/>
    <property type="match status" value="1"/>
</dbReference>
<keyword evidence="9" id="KW-0012">Acyltransferase</keyword>
<dbReference type="GO" id="GO:0071770">
    <property type="term" value="P:DIM/DIP cell wall layer assembly"/>
    <property type="evidence" value="ECO:0007669"/>
    <property type="project" value="TreeGrafter"/>
</dbReference>
<dbReference type="PROSITE" id="PS00012">
    <property type="entry name" value="PHOSPHOPANTETHEINE"/>
    <property type="match status" value="2"/>
</dbReference>
<dbReference type="InterPro" id="IPR020841">
    <property type="entry name" value="PKS_Beta-ketoAc_synthase_dom"/>
</dbReference>
<dbReference type="Pfam" id="PF00109">
    <property type="entry name" value="ketoacyl-synt"/>
    <property type="match status" value="1"/>
</dbReference>
<dbReference type="InterPro" id="IPR006162">
    <property type="entry name" value="Ppantetheine_attach_site"/>
</dbReference>
<dbReference type="Proteomes" id="UP000537825">
    <property type="component" value="Unassembled WGS sequence"/>
</dbReference>
<dbReference type="FunFam" id="3.40.366.10:FF:000002">
    <property type="entry name" value="Probable polyketide synthase 2"/>
    <property type="match status" value="1"/>
</dbReference>
<evidence type="ECO:0000259" key="8">
    <source>
        <dbReference type="PROSITE" id="PS52019"/>
    </source>
</evidence>
<dbReference type="GO" id="GO:0005737">
    <property type="term" value="C:cytoplasm"/>
    <property type="evidence" value="ECO:0007669"/>
    <property type="project" value="TreeGrafter"/>
</dbReference>
<dbReference type="InterPro" id="IPR049552">
    <property type="entry name" value="PKS_DH_N"/>
</dbReference>
<evidence type="ECO:0000256" key="5">
    <source>
        <dbReference type="PROSITE-ProRule" id="PRU01363"/>
    </source>
</evidence>
<dbReference type="InterPro" id="IPR014031">
    <property type="entry name" value="Ketoacyl_synth_C"/>
</dbReference>
<dbReference type="InterPro" id="IPR009081">
    <property type="entry name" value="PP-bd_ACP"/>
</dbReference>
<evidence type="ECO:0000256" key="2">
    <source>
        <dbReference type="ARBA" id="ARBA00022553"/>
    </source>
</evidence>
<organism evidence="9 10">
    <name type="scientific">Corallococcus exiguus</name>
    <dbReference type="NCBI Taxonomy" id="83462"/>
    <lineage>
        <taxon>Bacteria</taxon>
        <taxon>Pseudomonadati</taxon>
        <taxon>Myxococcota</taxon>
        <taxon>Myxococcia</taxon>
        <taxon>Myxococcales</taxon>
        <taxon>Cystobacterineae</taxon>
        <taxon>Myxococcaceae</taxon>
        <taxon>Corallococcus</taxon>
    </lineage>
</organism>
<evidence type="ECO:0000256" key="3">
    <source>
        <dbReference type="ARBA" id="ARBA00022679"/>
    </source>
</evidence>
<keyword evidence="1" id="KW-0596">Phosphopantetheine</keyword>
<dbReference type="PROSITE" id="PS00606">
    <property type="entry name" value="KS3_1"/>
    <property type="match status" value="1"/>
</dbReference>
<comment type="function">
    <text evidence="4">Involved in production of the polyketide antibiotic thailandamide.</text>
</comment>
<dbReference type="Pfam" id="PF00698">
    <property type="entry name" value="Acyl_transf_1"/>
    <property type="match status" value="2"/>
</dbReference>
<dbReference type="RefSeq" id="WP_139921766.1">
    <property type="nucleotide sequence ID" value="NZ_CBCSLE010000059.1"/>
</dbReference>
<dbReference type="GO" id="GO:0006633">
    <property type="term" value="P:fatty acid biosynthetic process"/>
    <property type="evidence" value="ECO:0007669"/>
    <property type="project" value="InterPro"/>
</dbReference>
<dbReference type="FunFam" id="3.40.47.10:FF:000019">
    <property type="entry name" value="Polyketide synthase type I"/>
    <property type="match status" value="1"/>
</dbReference>
<evidence type="ECO:0000259" key="6">
    <source>
        <dbReference type="PROSITE" id="PS50075"/>
    </source>
</evidence>
<accession>A0A7X4YIY3</accession>
<keyword evidence="10" id="KW-1185">Reference proteome</keyword>
<dbReference type="Gene3D" id="3.40.366.10">
    <property type="entry name" value="Malonyl-Coenzyme A Acyl Carrier Protein, domain 2"/>
    <property type="match status" value="2"/>
</dbReference>
<dbReference type="EMBL" id="JAAAPK010000019">
    <property type="protein sequence ID" value="NBC46233.1"/>
    <property type="molecule type" value="Genomic_DNA"/>
</dbReference>
<dbReference type="SUPFAM" id="SSF55048">
    <property type="entry name" value="Probable ACP-binding domain of malonyl-CoA ACP transacylase"/>
    <property type="match status" value="2"/>
</dbReference>
<dbReference type="PROSITE" id="PS50075">
    <property type="entry name" value="CARRIER"/>
    <property type="match status" value="2"/>
</dbReference>
<feature type="active site" description="Proton acceptor; for dehydratase activity" evidence="5">
    <location>
        <position position="1435"/>
    </location>
</feature>
<dbReference type="InterPro" id="IPR018201">
    <property type="entry name" value="Ketoacyl_synth_AS"/>
</dbReference>
<dbReference type="Pfam" id="PF22621">
    <property type="entry name" value="CurL-like_PKS_C"/>
    <property type="match status" value="1"/>
</dbReference>
<feature type="region of interest" description="C-terminal hotdog fold" evidence="5">
    <location>
        <begin position="1546"/>
        <end position="1689"/>
    </location>
</feature>
<reference evidence="9 10" key="1">
    <citation type="submission" date="2020-01" db="EMBL/GenBank/DDBJ databases">
        <title>The draft genome sequence of Corallococcus exiguus DSM 14696.</title>
        <authorList>
            <person name="Zhang X."/>
            <person name="Zhu H."/>
        </authorList>
    </citation>
    <scope>NUCLEOTIDE SEQUENCE [LARGE SCALE GENOMIC DNA]</scope>
    <source>
        <strain evidence="9 10">DSM 14696</strain>
    </source>
</reference>
<dbReference type="PANTHER" id="PTHR43775">
    <property type="entry name" value="FATTY ACID SYNTHASE"/>
    <property type="match status" value="1"/>
</dbReference>
<feature type="domain" description="Carrier" evidence="6">
    <location>
        <begin position="1720"/>
        <end position="1794"/>
    </location>
</feature>
<dbReference type="InterPro" id="IPR016036">
    <property type="entry name" value="Malonyl_transacylase_ACP-bd"/>
</dbReference>
<dbReference type="Pfam" id="PF14765">
    <property type="entry name" value="PS-DH"/>
    <property type="match status" value="1"/>
</dbReference>
<keyword evidence="2" id="KW-0597">Phosphoprotein</keyword>
<comment type="caution">
    <text evidence="9">The sequence shown here is derived from an EMBL/GenBank/DDBJ whole genome shotgun (WGS) entry which is preliminary data.</text>
</comment>
<feature type="domain" description="Ketosynthase family 3 (KS3)" evidence="7">
    <location>
        <begin position="108"/>
        <end position="532"/>
    </location>
</feature>
<dbReference type="SUPFAM" id="SSF52151">
    <property type="entry name" value="FabD/lysophospholipase-like"/>
    <property type="match status" value="2"/>
</dbReference>
<dbReference type="InterPro" id="IPR020807">
    <property type="entry name" value="PKS_DH"/>
</dbReference>
<dbReference type="SMART" id="SM01294">
    <property type="entry name" value="PKS_PP_betabranch"/>
    <property type="match status" value="2"/>
</dbReference>
<protein>
    <submittedName>
        <fullName evidence="9">Acyltransferase domain-containing protein</fullName>
    </submittedName>
</protein>
<dbReference type="InterPro" id="IPR050091">
    <property type="entry name" value="PKS_NRPS_Biosynth_Enz"/>
</dbReference>
<feature type="region of interest" description="N-terminal hotdog fold" evidence="5">
    <location>
        <begin position="1402"/>
        <end position="1525"/>
    </location>
</feature>
<keyword evidence="3 9" id="KW-0808">Transferase</keyword>
<sequence length="1849" mass="195592">MGAPTISDPVTDASVLSALRSHLLEALARRNGLSPEQIDSRRPFSHYGLDSLGAVALGRALSELAGRDVSPTVFWRHPSVDALLRHLSTGDADATAHVEAAGPSVARDEPIAVVGMACRLPGAADLTAFWELLRTGRDAVSEVPSGRWADGRLQQADRGGGSAPVPRRAGFLPDIAGFDPLFFGISPREAAEMDPQQRLFLELAWEALEDAGIVPRELHATATGVFVGAIWRDYAELGGAEPGRITPHTATGQALNMIANRLSYVLGLQGPSLVLDTACSSSLVAVHLACQSLWAGESTTAIVGGVSVMASPHTMVALSRFGGLSPDGVCKAFDASADGFGRGEGGGVVVLKPLSAALAAGDTIRCVIRATGSNNDGPSNGLTAPNPEAQEKLLRRVHARSGVAPGAVGYVETHGTGTALGDPIEAGALGAVFAKARGAGPPLVIGSVKTNIGHLEGAAGIAGFLKACLCVEQRTVVPSLHFTRPNPLIPFEELRLEVSRETRAWPVPDGLAVAGVSAFGWGGTNAHVVLQEAPPSRLTWVGLAASGAEALKDEARRALDALRAGVPLDALHAVLAPEASGPERLTVCVRTRGELVARLSGFLDGVAGTVTLGTAPGRPPKVAFVCAPQGGQWVGMGRRMLLTEDAFRAAFERVDAALAVHSGQSLREELFKAEGIARYDDVDVVQPLLFAFQVALAEQWRAWGITPDVVVGHSLGEIAAAHIAGILDLEEAALVIHHYSRLQKLLADRGGMAVVNLPPDALTGLLEATGGAVVLAGHNGPRSTVLSGDPAALDALLAELKRRKELCARIRVNVAAHSPQIDEILPELETVLAGLRPKPARLPMISTALRRRVEGPEVDGRYFGQNLRTPVWLAPVLASLVADGVDALVELSPHPVLVGALQQAAEGRQPPPVVLPSTTRDEDERLALYEARATLFRLGCAGAAAPVARDSLVPLSAHTPQALRELAARVAGTLRHAPWTQVEDVAATAALRRTHHAERLAVVARGGEDLAQALDAFARGEPHERLVTPALAKAPSVVFVFPGQGSQWHGMARQLLRDEPAFRAELGRCDAAIHALTGWSVLEELEASEAASRMARVDVVQPVLFAVEVALAALWRSWGVRPKAVIGHSMGEVAAAYVAGALNLADAARIICRRSQLLRRVSGQGAMLAAELTLDEAREVLRGHEAQVAVAVSNSSRSTVLSGQPQALEVISQALQARGVFWRWVKVDVASHSPQMDALKGELLEVLAGVQPSPSAVPIHSTVLDAVTDGRDFDAGYWVRNLRDPVLFASAVRRAREAGHDVFIEMSPHPILLPAVEQELADVDQPGEVLPSLRRNESERETLLRSVAALYTRGLEPVWSAVTRAGRPGVPLPSYPWQRERFWLEAAPAVRAPVAASRPSVEGLLGSHFPSALEPRLHHWQAEWGADVSGFLADHRVGGDAVVPGAVFLSMALGAAKEALGAAPVALRDIAFPQPLILGSEPAPRVQTVLSVRDAQRELQVFSQGEGRTWVPHARALVDTGPAAAVGRERAQEALALRDSLRGSAAMLLDSVRYYELLAGCGLEYRAAFRGVDCVWSREAQALGRILPPAASVDPELAHVACIDSALQLSIATLPPSLVFRGRQLISVGVDGFAVHRLPEGAFHVHAQRRPGGEGPVFLVDVVAFTDAGEPLFHVDGLKVRVLDVARPAVARNDEARPAAAPSRTLFDELGALEPSRRRARAEDELRQVVATVLKLAPARVPVDQPLRTLGMDSVMSLELRNRIEARTGIRLSATALWNHPTVEALTGFVLSQASSAPAARSAPARVVPPAPVPAAPAVPADAALPSDLELERLLEAELVQVHQLIKES</sequence>
<dbReference type="SMART" id="SM00823">
    <property type="entry name" value="PKS_PP"/>
    <property type="match status" value="2"/>
</dbReference>
<feature type="active site" description="Proton donor; for dehydratase activity" evidence="5">
    <location>
        <position position="1604"/>
    </location>
</feature>
<dbReference type="InterPro" id="IPR049551">
    <property type="entry name" value="PKS_DH_C"/>
</dbReference>
<dbReference type="PANTHER" id="PTHR43775:SF37">
    <property type="entry name" value="SI:DKEY-61P9.11"/>
    <property type="match status" value="1"/>
</dbReference>
<dbReference type="InterPro" id="IPR016035">
    <property type="entry name" value="Acyl_Trfase/lysoPLipase"/>
</dbReference>
<dbReference type="SUPFAM" id="SSF53901">
    <property type="entry name" value="Thiolase-like"/>
    <property type="match status" value="1"/>
</dbReference>
<proteinExistence type="predicted"/>
<dbReference type="InterPro" id="IPR020806">
    <property type="entry name" value="PKS_PP-bd"/>
</dbReference>
<evidence type="ECO:0000256" key="1">
    <source>
        <dbReference type="ARBA" id="ARBA00022450"/>
    </source>
</evidence>
<dbReference type="Gene3D" id="3.40.47.10">
    <property type="match status" value="1"/>
</dbReference>
<dbReference type="Pfam" id="PF02801">
    <property type="entry name" value="Ketoacyl-synt_C"/>
    <property type="match status" value="1"/>
</dbReference>
<dbReference type="InterPro" id="IPR014030">
    <property type="entry name" value="Ketoacyl_synth_N"/>
</dbReference>
<dbReference type="InterPro" id="IPR049900">
    <property type="entry name" value="PKS_mFAS_DH"/>
</dbReference>
<feature type="domain" description="Carrier" evidence="6">
    <location>
        <begin position="10"/>
        <end position="91"/>
    </location>
</feature>
<dbReference type="SMART" id="SM00826">
    <property type="entry name" value="PKS_DH"/>
    <property type="match status" value="1"/>
</dbReference>
<dbReference type="Pfam" id="PF00550">
    <property type="entry name" value="PP-binding"/>
    <property type="match status" value="2"/>
</dbReference>
<dbReference type="InterPro" id="IPR036736">
    <property type="entry name" value="ACP-like_sf"/>
</dbReference>
<dbReference type="Gene3D" id="3.30.70.3290">
    <property type="match status" value="2"/>
</dbReference>